<dbReference type="Pfam" id="PF14903">
    <property type="entry name" value="WG_beta_rep"/>
    <property type="match status" value="3"/>
</dbReference>
<comment type="caution">
    <text evidence="1">The sequence shown here is derived from an EMBL/GenBank/DDBJ whole genome shotgun (WGS) entry which is preliminary data.</text>
</comment>
<dbReference type="AlphaFoldDB" id="A0A9D2ICW3"/>
<dbReference type="InterPro" id="IPR032774">
    <property type="entry name" value="WG_beta_rep"/>
</dbReference>
<protein>
    <submittedName>
        <fullName evidence="1">WG repeat-containing protein</fullName>
    </submittedName>
</protein>
<dbReference type="SUPFAM" id="SSF69360">
    <property type="entry name" value="Cell wall binding repeat"/>
    <property type="match status" value="1"/>
</dbReference>
<organism evidence="1 2">
    <name type="scientific">Candidatus Alistipes avicola</name>
    <dbReference type="NCBI Taxonomy" id="2838432"/>
    <lineage>
        <taxon>Bacteria</taxon>
        <taxon>Pseudomonadati</taxon>
        <taxon>Bacteroidota</taxon>
        <taxon>Bacteroidia</taxon>
        <taxon>Bacteroidales</taxon>
        <taxon>Rikenellaceae</taxon>
        <taxon>Alistipes</taxon>
    </lineage>
</organism>
<name>A0A9D2ICW3_9BACT</name>
<reference evidence="1" key="2">
    <citation type="submission" date="2021-04" db="EMBL/GenBank/DDBJ databases">
        <authorList>
            <person name="Gilroy R."/>
        </authorList>
    </citation>
    <scope>NUCLEOTIDE SEQUENCE</scope>
    <source>
        <strain evidence="1">CHK169-11906</strain>
    </source>
</reference>
<proteinExistence type="predicted"/>
<reference evidence="1" key="1">
    <citation type="journal article" date="2021" name="PeerJ">
        <title>Extensive microbial diversity within the chicken gut microbiome revealed by metagenomics and culture.</title>
        <authorList>
            <person name="Gilroy R."/>
            <person name="Ravi A."/>
            <person name="Getino M."/>
            <person name="Pursley I."/>
            <person name="Horton D.L."/>
            <person name="Alikhan N.F."/>
            <person name="Baker D."/>
            <person name="Gharbi K."/>
            <person name="Hall N."/>
            <person name="Watson M."/>
            <person name="Adriaenssens E.M."/>
            <person name="Foster-Nyarko E."/>
            <person name="Jarju S."/>
            <person name="Secka A."/>
            <person name="Antonio M."/>
            <person name="Oren A."/>
            <person name="Chaudhuri R.R."/>
            <person name="La Ragione R."/>
            <person name="Hildebrand F."/>
            <person name="Pallen M.J."/>
        </authorList>
    </citation>
    <scope>NUCLEOTIDE SEQUENCE</scope>
    <source>
        <strain evidence="1">CHK169-11906</strain>
    </source>
</reference>
<gene>
    <name evidence="1" type="ORF">H9779_00195</name>
</gene>
<accession>A0A9D2ICW3</accession>
<evidence type="ECO:0000313" key="2">
    <source>
        <dbReference type="Proteomes" id="UP000824259"/>
    </source>
</evidence>
<dbReference type="Proteomes" id="UP000824259">
    <property type="component" value="Unassembled WGS sequence"/>
</dbReference>
<dbReference type="PANTHER" id="PTHR37841:SF1">
    <property type="entry name" value="DUF3298 DOMAIN-CONTAINING PROTEIN"/>
    <property type="match status" value="1"/>
</dbReference>
<dbReference type="PANTHER" id="PTHR37841">
    <property type="entry name" value="GLR2918 PROTEIN"/>
    <property type="match status" value="1"/>
</dbReference>
<dbReference type="EMBL" id="DWYR01000001">
    <property type="protein sequence ID" value="HJA98013.1"/>
    <property type="molecule type" value="Genomic_DNA"/>
</dbReference>
<evidence type="ECO:0000313" key="1">
    <source>
        <dbReference type="EMBL" id="HJA98013.1"/>
    </source>
</evidence>
<sequence length="181" mass="19708">MSTSGFERTTSVRHAGHHCTPAEDPATGLYGYINDLGMWVIPPKFDAVQNFGSSGLARVRVGNRYGAIDPTGQWVIPAVFSTSSNATAAIQSLAKGRLPGIELWAERDPATGLFGYLDHYGRWAIAPQYRNCGTFGQQGIAVIQIEDGHWGAIDRQGAMVVQPRFNNASDVRNAVQRLGRY</sequence>